<evidence type="ECO:0000313" key="3">
    <source>
        <dbReference type="Proteomes" id="UP000692954"/>
    </source>
</evidence>
<evidence type="ECO:0000256" key="1">
    <source>
        <dbReference type="SAM" id="Coils"/>
    </source>
</evidence>
<keyword evidence="3" id="KW-1185">Reference proteome</keyword>
<organism evidence="2 3">
    <name type="scientific">Paramecium sonneborni</name>
    <dbReference type="NCBI Taxonomy" id="65129"/>
    <lineage>
        <taxon>Eukaryota</taxon>
        <taxon>Sar</taxon>
        <taxon>Alveolata</taxon>
        <taxon>Ciliophora</taxon>
        <taxon>Intramacronucleata</taxon>
        <taxon>Oligohymenophorea</taxon>
        <taxon>Peniculida</taxon>
        <taxon>Parameciidae</taxon>
        <taxon>Paramecium</taxon>
    </lineage>
</organism>
<dbReference type="OrthoDB" id="321504at2759"/>
<dbReference type="EMBL" id="CAJJDN010000049">
    <property type="protein sequence ID" value="CAD8085943.1"/>
    <property type="molecule type" value="Genomic_DNA"/>
</dbReference>
<accession>A0A8S1N8V8</accession>
<reference evidence="2" key="1">
    <citation type="submission" date="2021-01" db="EMBL/GenBank/DDBJ databases">
        <authorList>
            <consortium name="Genoscope - CEA"/>
            <person name="William W."/>
        </authorList>
    </citation>
    <scope>NUCLEOTIDE SEQUENCE</scope>
</reference>
<gene>
    <name evidence="2" type="ORF">PSON_ATCC_30995.1.T0490095</name>
</gene>
<feature type="coiled-coil region" evidence="1">
    <location>
        <begin position="74"/>
        <end position="300"/>
    </location>
</feature>
<protein>
    <submittedName>
        <fullName evidence="2">Uncharacterized protein</fullName>
    </submittedName>
</protein>
<sequence length="630" mass="75267">MNPKQITCLIYNEEEIVEKQFQKDFQVIQKELQSINNDDQWMLFDYHSDLGIDKQNFSSSQKLIALQKNHISLLIKENIEHKQLRKEFDELQKKYQKTEQQAQKYKLFQKNLETSYLNLQNLIQDKEDLQKQIQLLERENEKLFNIQEKNCKINESHEATKKQIKELNQGLCEKIGTLEQEKSNLSLQIEYLEMEKQDQTKEISNQIQQIYSLQKEKSNLFDQIKSLETEKSEQSKEISNQFQQIQSLQKEKSNLLGEIKSLEMENHGQSKTISNQFQQIQSLQKEKSNLFCQIKSLEIDKSEQSNDIHIPSLQNSYLIQFSQDQTSISSHDQTYKQKLEQQLESFYYNDEFYQKNNNNKNQTKFLDQLLKKTCENKNKIDLIEKNKDHFKFSIQQISLNMDKFIESINNQNLFYQPSFIEKGVEQDLSEIGFNVLKKGQIWSMKKMKDYKITLNNEQQALDIINNQLIVKGFLQLYKEDLNKIKEFECKQQQFDLKFPKQYLIKDDNNQYYICEQTVENQENKIYEVFNQGTLVHQYISALILYFYYSTNKNCVITKYELNQNQENQDLILSNTIISSNYSQILSLLDEGQNTVDKFKDKLKQMPKGAFQHFWTEELYKMAQNQWENQK</sequence>
<proteinExistence type="predicted"/>
<comment type="caution">
    <text evidence="2">The sequence shown here is derived from an EMBL/GenBank/DDBJ whole genome shotgun (WGS) entry which is preliminary data.</text>
</comment>
<keyword evidence="1" id="KW-0175">Coiled coil</keyword>
<dbReference type="AlphaFoldDB" id="A0A8S1N8V8"/>
<name>A0A8S1N8V8_9CILI</name>
<dbReference type="Proteomes" id="UP000692954">
    <property type="component" value="Unassembled WGS sequence"/>
</dbReference>
<evidence type="ECO:0000313" key="2">
    <source>
        <dbReference type="EMBL" id="CAD8085943.1"/>
    </source>
</evidence>